<dbReference type="OrthoDB" id="884440at2"/>
<proteinExistence type="predicted"/>
<reference evidence="1 2" key="1">
    <citation type="submission" date="2013-09" db="EMBL/GenBank/DDBJ databases">
        <authorList>
            <person name="Zeng Z."/>
            <person name="Chen C."/>
        </authorList>
    </citation>
    <scope>NUCLEOTIDE SEQUENCE [LARGE SCALE GENOMIC DNA]</scope>
    <source>
        <strain evidence="1 2">WB 3.3-2</strain>
    </source>
</reference>
<accession>A0A0A2M999</accession>
<organism evidence="1 2">
    <name type="scientific">Flavobacterium rivuli WB 3.3-2 = DSM 21788</name>
    <dbReference type="NCBI Taxonomy" id="1121895"/>
    <lineage>
        <taxon>Bacteria</taxon>
        <taxon>Pseudomonadati</taxon>
        <taxon>Bacteroidota</taxon>
        <taxon>Flavobacteriia</taxon>
        <taxon>Flavobacteriales</taxon>
        <taxon>Flavobacteriaceae</taxon>
        <taxon>Flavobacterium</taxon>
    </lineage>
</organism>
<dbReference type="AlphaFoldDB" id="A0A0A2M999"/>
<protein>
    <recommendedName>
        <fullName evidence="3">NTF2 fold immunity protein domain-containing protein</fullName>
    </recommendedName>
</protein>
<sequence>MKYTYDTPEEAVASLEKAYSNEDINAIILCKDFIEEAKFILEQTVEAYNLENIELIEETAKALESSLVLTLQENGFPNFKNLKSEIFNLQRFKDNIYVVDERVTYPDNTIYETRIFLSFKNGVWKVALVEE</sequence>
<dbReference type="Proteomes" id="UP000030152">
    <property type="component" value="Unassembled WGS sequence"/>
</dbReference>
<dbReference type="eggNOG" id="COG3779">
    <property type="taxonomic scope" value="Bacteria"/>
</dbReference>
<gene>
    <name evidence="1" type="ORF">Q765_02910</name>
</gene>
<dbReference type="EMBL" id="JRLX01000002">
    <property type="protein sequence ID" value="KGO88028.1"/>
    <property type="molecule type" value="Genomic_DNA"/>
</dbReference>
<evidence type="ECO:0000313" key="1">
    <source>
        <dbReference type="EMBL" id="KGO88028.1"/>
    </source>
</evidence>
<dbReference type="RefSeq" id="WP_020212324.1">
    <property type="nucleotide sequence ID" value="NZ_JRLX01000002.1"/>
</dbReference>
<evidence type="ECO:0008006" key="3">
    <source>
        <dbReference type="Google" id="ProtNLM"/>
    </source>
</evidence>
<name>A0A0A2M999_9FLAO</name>
<comment type="caution">
    <text evidence="1">The sequence shown here is derived from an EMBL/GenBank/DDBJ whole genome shotgun (WGS) entry which is preliminary data.</text>
</comment>
<keyword evidence="2" id="KW-1185">Reference proteome</keyword>
<evidence type="ECO:0000313" key="2">
    <source>
        <dbReference type="Proteomes" id="UP000030152"/>
    </source>
</evidence>